<keyword evidence="8 10" id="KW-0472">Membrane</keyword>
<dbReference type="EMBL" id="LSZW01000040">
    <property type="protein sequence ID" value="KXK66579.1"/>
    <property type="molecule type" value="Genomic_DNA"/>
</dbReference>
<feature type="transmembrane region" description="Helical" evidence="10">
    <location>
        <begin position="263"/>
        <end position="280"/>
    </location>
</feature>
<keyword evidence="6 10" id="KW-1133">Transmembrane helix</keyword>
<keyword evidence="13" id="KW-1185">Reference proteome</keyword>
<name>A0A136Q7H1_9FIRM</name>
<sequence length="420" mass="46165">MFKTIANAWKMPDIRKKILFTLLMLLVYRIGAYIPVPGVNVEFIANQVADYDVLGFLNLFSGGALGNMTIFALGIVPYINASIIMNLLTVAIPKLERMAKEGDDGRKKIASITRYLGVILGLVQAIGILLGFGSQAVQNPDNPFDYITIIICLTAGTALIMWIGERITEKGIGNGISLLIFISIISRVPAMIQDIITKVELGTITFWSVLIVAALAFVIILGITFVDLGERRIPVQYAKRVVGRKMYGGQSTHIPMKVNQSGVMPLIFAVTILMLPGMIGQFWPESGFYQWYLQYAGPDTWIYAVVYALLILFFSYFYSQIAFNPVDVSKNLQQNGGFIPGIRPGKPTSDYLAKILSRITLFGAIFLAVVAAVPTFVTGLTGVASVFGATSLLIMVNVALETTKQLEAQMMMRHYKGFLN</sequence>
<dbReference type="GO" id="GO:0006605">
    <property type="term" value="P:protein targeting"/>
    <property type="evidence" value="ECO:0007669"/>
    <property type="project" value="UniProtKB-UniRule"/>
</dbReference>
<evidence type="ECO:0000313" key="13">
    <source>
        <dbReference type="Proteomes" id="UP000070366"/>
    </source>
</evidence>
<organism evidence="12 13">
    <name type="scientific">Christensenella minuta</name>
    <dbReference type="NCBI Taxonomy" id="626937"/>
    <lineage>
        <taxon>Bacteria</taxon>
        <taxon>Bacillati</taxon>
        <taxon>Bacillota</taxon>
        <taxon>Clostridia</taxon>
        <taxon>Christensenellales</taxon>
        <taxon>Christensenellaceae</taxon>
        <taxon>Christensenella</taxon>
    </lineage>
</organism>
<keyword evidence="5 10" id="KW-0653">Protein transport</keyword>
<evidence type="ECO:0000313" key="12">
    <source>
        <dbReference type="EMBL" id="KXK66579.1"/>
    </source>
</evidence>
<comment type="subunit">
    <text evidence="10">Component of the Sec protein translocase complex. Heterotrimer consisting of SecY, SecE and SecG subunits. The heterotrimers can form oligomers, although 1 heterotrimer is thought to be able to translocate proteins. Interacts with the ribosome. Interacts with SecDF, and other proteins may be involved. Interacts with SecA.</text>
</comment>
<feature type="transmembrane region" description="Helical" evidence="10">
    <location>
        <begin position="383"/>
        <end position="403"/>
    </location>
</feature>
<keyword evidence="7 10" id="KW-0811">Translocation</keyword>
<dbReference type="Pfam" id="PF00344">
    <property type="entry name" value="SecY"/>
    <property type="match status" value="1"/>
</dbReference>
<feature type="transmembrane region" description="Helical" evidence="10">
    <location>
        <begin position="300"/>
        <end position="318"/>
    </location>
</feature>
<evidence type="ECO:0000256" key="2">
    <source>
        <dbReference type="ARBA" id="ARBA00005751"/>
    </source>
</evidence>
<keyword evidence="4 10" id="KW-0812">Transmembrane</keyword>
<dbReference type="AlphaFoldDB" id="A0A136Q7H1"/>
<evidence type="ECO:0000256" key="7">
    <source>
        <dbReference type="ARBA" id="ARBA00023010"/>
    </source>
</evidence>
<comment type="function">
    <text evidence="10">The central subunit of the protein translocation channel SecYEG. Consists of two halves formed by TMs 1-5 and 6-10. These two domains form a lateral gate at the front which open onto the bilayer between TMs 2 and 7, and are clamped together by SecE at the back. The channel is closed by both a pore ring composed of hydrophobic SecY resides and a short helix (helix 2A) on the extracellular side of the membrane which forms a plug. The plug probably moves laterally to allow the channel to open. The ring and the pore may move independently.</text>
</comment>
<dbReference type="FunFam" id="1.10.3370.10:FF:000001">
    <property type="entry name" value="Preprotein translocase subunit SecY"/>
    <property type="match status" value="1"/>
</dbReference>
<protein>
    <recommendedName>
        <fullName evidence="9 10">Protein translocase subunit SecY</fullName>
    </recommendedName>
</protein>
<dbReference type="PANTHER" id="PTHR10906">
    <property type="entry name" value="SECY/SEC61-ALPHA FAMILY MEMBER"/>
    <property type="match status" value="1"/>
</dbReference>
<feature type="transmembrane region" description="Helical" evidence="10">
    <location>
        <begin position="144"/>
        <end position="163"/>
    </location>
</feature>
<dbReference type="PROSITE" id="PS00756">
    <property type="entry name" value="SECY_2"/>
    <property type="match status" value="1"/>
</dbReference>
<reference evidence="12 13" key="1">
    <citation type="submission" date="2016-02" db="EMBL/GenBank/DDBJ databases">
        <authorList>
            <person name="Wen L."/>
            <person name="He K."/>
            <person name="Yang H."/>
        </authorList>
    </citation>
    <scope>NUCLEOTIDE SEQUENCE [LARGE SCALE GENOMIC DNA]</scope>
    <source>
        <strain evidence="12 13">DSM 22607</strain>
    </source>
</reference>
<dbReference type="SUPFAM" id="SSF103491">
    <property type="entry name" value="Preprotein translocase SecY subunit"/>
    <property type="match status" value="1"/>
</dbReference>
<dbReference type="STRING" id="626937.HMPREF3293_00622"/>
<dbReference type="InterPro" id="IPR026593">
    <property type="entry name" value="SecY"/>
</dbReference>
<dbReference type="PIRSF" id="PIRSF004557">
    <property type="entry name" value="SecY"/>
    <property type="match status" value="1"/>
</dbReference>
<evidence type="ECO:0000256" key="6">
    <source>
        <dbReference type="ARBA" id="ARBA00022989"/>
    </source>
</evidence>
<dbReference type="InterPro" id="IPR030659">
    <property type="entry name" value="SecY_CS"/>
</dbReference>
<comment type="caution">
    <text evidence="10">Lacks conserved residue(s) required for the propagation of feature annotation.</text>
</comment>
<dbReference type="GO" id="GO:0065002">
    <property type="term" value="P:intracellular protein transmembrane transport"/>
    <property type="evidence" value="ECO:0007669"/>
    <property type="project" value="UniProtKB-UniRule"/>
</dbReference>
<dbReference type="OrthoDB" id="9809248at2"/>
<evidence type="ECO:0000256" key="11">
    <source>
        <dbReference type="RuleBase" id="RU004349"/>
    </source>
</evidence>
<gene>
    <name evidence="10" type="primary">secY</name>
    <name evidence="12" type="ORF">HMPREF3293_00622</name>
</gene>
<evidence type="ECO:0000256" key="3">
    <source>
        <dbReference type="ARBA" id="ARBA00022448"/>
    </source>
</evidence>
<dbReference type="RefSeq" id="WP_066522689.1">
    <property type="nucleotide sequence ID" value="NZ_CABMOF010000009.1"/>
</dbReference>
<proteinExistence type="inferred from homology"/>
<dbReference type="PRINTS" id="PR00303">
    <property type="entry name" value="SECYTRNLCASE"/>
</dbReference>
<dbReference type="Gene3D" id="1.10.3370.10">
    <property type="entry name" value="SecY subunit domain"/>
    <property type="match status" value="1"/>
</dbReference>
<evidence type="ECO:0000256" key="9">
    <source>
        <dbReference type="ARBA" id="ARBA00039733"/>
    </source>
</evidence>
<dbReference type="GO" id="GO:0043952">
    <property type="term" value="P:protein transport by the Sec complex"/>
    <property type="evidence" value="ECO:0007669"/>
    <property type="project" value="UniProtKB-UniRule"/>
</dbReference>
<evidence type="ECO:0000256" key="1">
    <source>
        <dbReference type="ARBA" id="ARBA00004141"/>
    </source>
</evidence>
<feature type="transmembrane region" description="Helical" evidence="10">
    <location>
        <begin position="175"/>
        <end position="192"/>
    </location>
</feature>
<dbReference type="NCBIfam" id="TIGR00967">
    <property type="entry name" value="3a0501s007"/>
    <property type="match status" value="1"/>
</dbReference>
<comment type="caution">
    <text evidence="12">The sequence shown here is derived from an EMBL/GenBank/DDBJ whole genome shotgun (WGS) entry which is preliminary data.</text>
</comment>
<accession>A0A136Q7H1</accession>
<comment type="similarity">
    <text evidence="2 10 11">Belongs to the SecY/SEC61-alpha family.</text>
</comment>
<dbReference type="HAMAP" id="MF_01465">
    <property type="entry name" value="SecY"/>
    <property type="match status" value="1"/>
</dbReference>
<dbReference type="InterPro" id="IPR023201">
    <property type="entry name" value="SecY_dom_sf"/>
</dbReference>
<dbReference type="PATRIC" id="fig|626937.4.peg.613"/>
<keyword evidence="10" id="KW-1003">Cell membrane</keyword>
<comment type="subcellular location">
    <subcellularLocation>
        <location evidence="10">Cell membrane</location>
        <topology evidence="10">Multi-pass membrane protein</topology>
    </subcellularLocation>
    <subcellularLocation>
        <location evidence="1">Membrane</location>
        <topology evidence="1">Multi-pass membrane protein</topology>
    </subcellularLocation>
</comment>
<evidence type="ECO:0000256" key="4">
    <source>
        <dbReference type="ARBA" id="ARBA00022692"/>
    </source>
</evidence>
<dbReference type="Proteomes" id="UP000070366">
    <property type="component" value="Unassembled WGS sequence"/>
</dbReference>
<keyword evidence="3 10" id="KW-0813">Transport</keyword>
<dbReference type="InterPro" id="IPR002208">
    <property type="entry name" value="SecY/SEC61-alpha"/>
</dbReference>
<feature type="transmembrane region" description="Helical" evidence="10">
    <location>
        <begin position="355"/>
        <end position="377"/>
    </location>
</feature>
<dbReference type="KEGG" id="cmiu:B1H56_10140"/>
<evidence type="ECO:0000256" key="10">
    <source>
        <dbReference type="HAMAP-Rule" id="MF_01465"/>
    </source>
</evidence>
<feature type="transmembrane region" description="Helical" evidence="10">
    <location>
        <begin position="204"/>
        <end position="226"/>
    </location>
</feature>
<feature type="transmembrane region" description="Helical" evidence="10">
    <location>
        <begin position="112"/>
        <end position="132"/>
    </location>
</feature>
<evidence type="ECO:0000256" key="5">
    <source>
        <dbReference type="ARBA" id="ARBA00022927"/>
    </source>
</evidence>
<feature type="transmembrane region" description="Helical" evidence="10">
    <location>
        <begin position="70"/>
        <end position="92"/>
    </location>
</feature>
<evidence type="ECO:0000256" key="8">
    <source>
        <dbReference type="ARBA" id="ARBA00023136"/>
    </source>
</evidence>
<dbReference type="GO" id="GO:0005886">
    <property type="term" value="C:plasma membrane"/>
    <property type="evidence" value="ECO:0007669"/>
    <property type="project" value="UniProtKB-SubCell"/>
</dbReference>